<evidence type="ECO:0000313" key="4">
    <source>
        <dbReference type="Proteomes" id="UP001596550"/>
    </source>
</evidence>
<feature type="signal peptide" evidence="2">
    <location>
        <begin position="1"/>
        <end position="19"/>
    </location>
</feature>
<reference evidence="4" key="1">
    <citation type="journal article" date="2019" name="Int. J. Syst. Evol. Microbiol.">
        <title>The Global Catalogue of Microorganisms (GCM) 10K type strain sequencing project: providing services to taxonomists for standard genome sequencing and annotation.</title>
        <authorList>
            <consortium name="The Broad Institute Genomics Platform"/>
            <consortium name="The Broad Institute Genome Sequencing Center for Infectious Disease"/>
            <person name="Wu L."/>
            <person name="Ma J."/>
        </authorList>
    </citation>
    <scope>NUCLEOTIDE SEQUENCE [LARGE SCALE GENOMIC DNA]</scope>
    <source>
        <strain evidence="4">CCUG 54781</strain>
    </source>
</reference>
<gene>
    <name evidence="3" type="ORF">ACFQO9_16010</name>
</gene>
<dbReference type="Proteomes" id="UP001596550">
    <property type="component" value="Unassembled WGS sequence"/>
</dbReference>
<comment type="caution">
    <text evidence="3">The sequence shown here is derived from an EMBL/GenBank/DDBJ whole genome shotgun (WGS) entry which is preliminary data.</text>
</comment>
<organism evidence="3 4">
    <name type="scientific">Chryseobacterium zhengzhouense</name>
    <dbReference type="NCBI Taxonomy" id="1636086"/>
    <lineage>
        <taxon>Bacteria</taxon>
        <taxon>Pseudomonadati</taxon>
        <taxon>Bacteroidota</taxon>
        <taxon>Flavobacteriia</taxon>
        <taxon>Flavobacteriales</taxon>
        <taxon>Weeksellaceae</taxon>
        <taxon>Chryseobacterium group</taxon>
        <taxon>Chryseobacterium</taxon>
    </lineage>
</organism>
<keyword evidence="1 2" id="KW-0732">Signal</keyword>
<proteinExistence type="predicted"/>
<dbReference type="RefSeq" id="WP_378181484.1">
    <property type="nucleotide sequence ID" value="NZ_JBHTCR010000008.1"/>
</dbReference>
<protein>
    <submittedName>
        <fullName evidence="3">T9SS type A sorting domain-containing protein</fullName>
    </submittedName>
</protein>
<sequence>MKLKLLFGTLLFSAVNANAQVATIDENFESAVISTPANYNNLVNGWTKKVLASAPHTVYVDQGSGNKYAQFYAAGSTSTDVFLISPQITAPDGTKQVIFTATPTGGSTLEIGLVDNPENLVPNNGVPASYELLQTFTFTATNTPAITPVTIPASTKQYIVFRFRNPQLMGAPGSGVSHAALAIDNIKYNTSSVLATSDIKKSSDQIRFAINNQNTALQFVGKESPKSIEIYSATGSRIAEGAVENNKFDITTIQNGVYFVLIKTKDGKIQKSKFIKN</sequence>
<dbReference type="EMBL" id="JBHTCR010000008">
    <property type="protein sequence ID" value="MFC7348223.1"/>
    <property type="molecule type" value="Genomic_DNA"/>
</dbReference>
<dbReference type="NCBIfam" id="TIGR04183">
    <property type="entry name" value="Por_Secre_tail"/>
    <property type="match status" value="1"/>
</dbReference>
<evidence type="ECO:0000313" key="3">
    <source>
        <dbReference type="EMBL" id="MFC7348223.1"/>
    </source>
</evidence>
<accession>A0ABW2M3U2</accession>
<keyword evidence="4" id="KW-1185">Reference proteome</keyword>
<dbReference type="InterPro" id="IPR026444">
    <property type="entry name" value="Secre_tail"/>
</dbReference>
<evidence type="ECO:0000256" key="1">
    <source>
        <dbReference type="ARBA" id="ARBA00022729"/>
    </source>
</evidence>
<dbReference type="Gene3D" id="2.60.120.200">
    <property type="match status" value="1"/>
</dbReference>
<evidence type="ECO:0000256" key="2">
    <source>
        <dbReference type="SAM" id="SignalP"/>
    </source>
</evidence>
<name>A0ABW2M3U2_9FLAO</name>
<feature type="chain" id="PRO_5046990385" evidence="2">
    <location>
        <begin position="20"/>
        <end position="277"/>
    </location>
</feature>